<dbReference type="Pfam" id="PF00392">
    <property type="entry name" value="GntR"/>
    <property type="match status" value="2"/>
</dbReference>
<dbReference type="InterPro" id="IPR036390">
    <property type="entry name" value="WH_DNA-bd_sf"/>
</dbReference>
<dbReference type="RefSeq" id="WP_062086699.1">
    <property type="nucleotide sequence ID" value="NZ_FCOK02000021.1"/>
</dbReference>
<keyword evidence="2" id="KW-0238">DNA-binding</keyword>
<proteinExistence type="predicted"/>
<dbReference type="InterPro" id="IPR036388">
    <property type="entry name" value="WH-like_DNA-bd_sf"/>
</dbReference>
<dbReference type="SUPFAM" id="SSF46785">
    <property type="entry name" value="Winged helix' DNA-binding domain"/>
    <property type="match status" value="2"/>
</dbReference>
<dbReference type="GO" id="GO:0003677">
    <property type="term" value="F:DNA binding"/>
    <property type="evidence" value="ECO:0007669"/>
    <property type="project" value="UniProtKB-KW"/>
</dbReference>
<evidence type="ECO:0000313" key="6">
    <source>
        <dbReference type="Proteomes" id="UP000054683"/>
    </source>
</evidence>
<reference evidence="5 6" key="1">
    <citation type="submission" date="2016-01" db="EMBL/GenBank/DDBJ databases">
        <authorList>
            <person name="Oliw E.H."/>
        </authorList>
    </citation>
    <scope>NUCLEOTIDE SEQUENCE [LARGE SCALE GENOMIC DNA]</scope>
    <source>
        <strain evidence="5">LMG 27134</strain>
    </source>
</reference>
<keyword evidence="1" id="KW-0805">Transcription regulation</keyword>
<evidence type="ECO:0000256" key="2">
    <source>
        <dbReference type="ARBA" id="ARBA00023125"/>
    </source>
</evidence>
<dbReference type="Proteomes" id="UP000054683">
    <property type="component" value="Unassembled WGS sequence"/>
</dbReference>
<dbReference type="InterPro" id="IPR000524">
    <property type="entry name" value="Tscrpt_reg_HTH_GntR"/>
</dbReference>
<gene>
    <name evidence="5" type="ORF">AWB69_03481</name>
</gene>
<accession>A0A158GWG8</accession>
<dbReference type="PANTHER" id="PTHR43537">
    <property type="entry name" value="TRANSCRIPTIONAL REGULATOR, GNTR FAMILY"/>
    <property type="match status" value="1"/>
</dbReference>
<name>A0A158GWG8_9BURK</name>
<dbReference type="GO" id="GO:0003700">
    <property type="term" value="F:DNA-binding transcription factor activity"/>
    <property type="evidence" value="ECO:0007669"/>
    <property type="project" value="InterPro"/>
</dbReference>
<organism evidence="5 6">
    <name type="scientific">Caballeronia udeis</name>
    <dbReference type="NCBI Taxonomy" id="1232866"/>
    <lineage>
        <taxon>Bacteria</taxon>
        <taxon>Pseudomonadati</taxon>
        <taxon>Pseudomonadota</taxon>
        <taxon>Betaproteobacteria</taxon>
        <taxon>Burkholderiales</taxon>
        <taxon>Burkholderiaceae</taxon>
        <taxon>Caballeronia</taxon>
    </lineage>
</organism>
<dbReference type="PROSITE" id="PS50949">
    <property type="entry name" value="HTH_GNTR"/>
    <property type="match status" value="1"/>
</dbReference>
<dbReference type="SMART" id="SM00895">
    <property type="entry name" value="FCD"/>
    <property type="match status" value="1"/>
</dbReference>
<evidence type="ECO:0000313" key="5">
    <source>
        <dbReference type="EMBL" id="SAL36416.1"/>
    </source>
</evidence>
<evidence type="ECO:0000259" key="4">
    <source>
        <dbReference type="PROSITE" id="PS50949"/>
    </source>
</evidence>
<dbReference type="Gene3D" id="1.20.120.530">
    <property type="entry name" value="GntR ligand-binding domain-like"/>
    <property type="match status" value="1"/>
</dbReference>
<dbReference type="Gene3D" id="1.10.10.10">
    <property type="entry name" value="Winged helix-like DNA-binding domain superfamily/Winged helix DNA-binding domain"/>
    <property type="match status" value="2"/>
</dbReference>
<dbReference type="SMART" id="SM00345">
    <property type="entry name" value="HTH_GNTR"/>
    <property type="match status" value="2"/>
</dbReference>
<dbReference type="InterPro" id="IPR008920">
    <property type="entry name" value="TF_FadR/GntR_C"/>
</dbReference>
<dbReference type="Pfam" id="PF07729">
    <property type="entry name" value="FCD"/>
    <property type="match status" value="1"/>
</dbReference>
<dbReference type="AlphaFoldDB" id="A0A158GWG8"/>
<dbReference type="PANTHER" id="PTHR43537:SF5">
    <property type="entry name" value="UXU OPERON TRANSCRIPTIONAL REGULATOR"/>
    <property type="match status" value="1"/>
</dbReference>
<dbReference type="SUPFAM" id="SSF48008">
    <property type="entry name" value="GntR ligand-binding domain-like"/>
    <property type="match status" value="1"/>
</dbReference>
<feature type="domain" description="HTH gntR-type" evidence="4">
    <location>
        <begin position="29"/>
        <end position="96"/>
    </location>
</feature>
<evidence type="ECO:0000256" key="3">
    <source>
        <dbReference type="ARBA" id="ARBA00023163"/>
    </source>
</evidence>
<keyword evidence="3" id="KW-0804">Transcription</keyword>
<dbReference type="OrthoDB" id="8066003at2"/>
<dbReference type="EMBL" id="FCOK02000021">
    <property type="protein sequence ID" value="SAL36416.1"/>
    <property type="molecule type" value="Genomic_DNA"/>
</dbReference>
<protein>
    <submittedName>
        <fullName evidence="5">FCD domain protein</fullName>
    </submittedName>
</protein>
<sequence>MKRRIRAPVPLPPSLPLSLAEAAIDADTRLRYRLIHDHLKKAIALGRVSPGLVLVEGPVAQIFGTSRVPVRKAFEMLHAGGLLHTFEGRGYLVAHPDGSVAEPLRAPLSEVTLGLDEAPVALALPSNSERIYHALEAAVSIGIAFGHFRIDESVAAEAFGVSRSTVREALNRLRDLGLIEKSAYSHWLAGPLTARAVAQDYELRMLLEPAALRASQPLLAHDVLTHAYAEIEGAIRDPDSIDADGLQRLETTLHVDCLQYAHNKKLLRTIGHAHMPLTVNHAFHNAFNLHPDVATLTEHRAILRHLLDNDVDAATAALGGHLRAAQERTLKRLKVLAVLPEPDLPKYMQRIA</sequence>
<dbReference type="InterPro" id="IPR011711">
    <property type="entry name" value="GntR_C"/>
</dbReference>
<evidence type="ECO:0000256" key="1">
    <source>
        <dbReference type="ARBA" id="ARBA00023015"/>
    </source>
</evidence>